<keyword evidence="4" id="KW-1185">Reference proteome</keyword>
<gene>
    <name evidence="3" type="ORF">BD410DRAFT_765979</name>
</gene>
<dbReference type="InterPro" id="IPR046522">
    <property type="entry name" value="DUF6699"/>
</dbReference>
<dbReference type="Proteomes" id="UP000294933">
    <property type="component" value="Unassembled WGS sequence"/>
</dbReference>
<dbReference type="VEuPathDB" id="FungiDB:BD410DRAFT_765979"/>
<dbReference type="STRING" id="50990.A0A4Y7QER4"/>
<evidence type="ECO:0000313" key="4">
    <source>
        <dbReference type="Proteomes" id="UP000294933"/>
    </source>
</evidence>
<feature type="domain" description="DUF6699" evidence="2">
    <location>
        <begin position="234"/>
        <end position="350"/>
    </location>
</feature>
<feature type="region of interest" description="Disordered" evidence="1">
    <location>
        <begin position="33"/>
        <end position="67"/>
    </location>
</feature>
<dbReference type="AlphaFoldDB" id="A0A4Y7QER4"/>
<sequence length="364" mass="42335">MARFAYPARHLDPPYFQDSRQLTMPSQRYAADRTETAWRPPHDANVISHGRQRGRRKCNNQSPRKGSRKLNKLLLRLAVFIQKTLGGYIDRETSSLPNDSNSASEKLPNGRRITSEEWIQYGRWARPLINETYVHNRTPKHRPLDWHPLSEIPNVRGRPERWMPGLLHPQIPPRPEAWRTPRGDEPVPLPHQIELNPVLEHTKVGWPQFTFFIQRPVAFIMYGGKPRDEDPFIPFPDEDYAQPATWPLVSHMVISCVGDESDGSLPWPVEVRNPFGINLGNLFDEIYKTFQEPMTREERHGFPRRRQQQIGMAYRARTAPGNEDGVLSGDRVRRVDYFGDRFLFRGLEPSSKYDGTWMMFLGPP</sequence>
<reference evidence="3 4" key="1">
    <citation type="submission" date="2018-06" db="EMBL/GenBank/DDBJ databases">
        <title>A transcriptomic atlas of mushroom development highlights an independent origin of complex multicellularity.</title>
        <authorList>
            <consortium name="DOE Joint Genome Institute"/>
            <person name="Krizsan K."/>
            <person name="Almasi E."/>
            <person name="Merenyi Z."/>
            <person name="Sahu N."/>
            <person name="Viragh M."/>
            <person name="Koszo T."/>
            <person name="Mondo S."/>
            <person name="Kiss B."/>
            <person name="Balint B."/>
            <person name="Kues U."/>
            <person name="Barry K."/>
            <person name="Hegedus J.C."/>
            <person name="Henrissat B."/>
            <person name="Johnson J."/>
            <person name="Lipzen A."/>
            <person name="Ohm R."/>
            <person name="Nagy I."/>
            <person name="Pangilinan J."/>
            <person name="Yan J."/>
            <person name="Xiong Y."/>
            <person name="Grigoriev I.V."/>
            <person name="Hibbett D.S."/>
            <person name="Nagy L.G."/>
        </authorList>
    </citation>
    <scope>NUCLEOTIDE SEQUENCE [LARGE SCALE GENOMIC DNA]</scope>
    <source>
        <strain evidence="3 4">SZMC22713</strain>
    </source>
</reference>
<organism evidence="3 4">
    <name type="scientific">Rickenella mellea</name>
    <dbReference type="NCBI Taxonomy" id="50990"/>
    <lineage>
        <taxon>Eukaryota</taxon>
        <taxon>Fungi</taxon>
        <taxon>Dikarya</taxon>
        <taxon>Basidiomycota</taxon>
        <taxon>Agaricomycotina</taxon>
        <taxon>Agaricomycetes</taxon>
        <taxon>Hymenochaetales</taxon>
        <taxon>Rickenellaceae</taxon>
        <taxon>Rickenella</taxon>
    </lineage>
</organism>
<protein>
    <recommendedName>
        <fullName evidence="2">DUF6699 domain-containing protein</fullName>
    </recommendedName>
</protein>
<dbReference type="OrthoDB" id="3202436at2759"/>
<feature type="compositionally biased region" description="Basic and acidic residues" evidence="1">
    <location>
        <begin position="33"/>
        <end position="42"/>
    </location>
</feature>
<evidence type="ECO:0000259" key="2">
    <source>
        <dbReference type="Pfam" id="PF20415"/>
    </source>
</evidence>
<dbReference type="EMBL" id="ML170164">
    <property type="protein sequence ID" value="TDL25360.1"/>
    <property type="molecule type" value="Genomic_DNA"/>
</dbReference>
<name>A0A4Y7QER4_9AGAM</name>
<dbReference type="Pfam" id="PF20415">
    <property type="entry name" value="DUF6699"/>
    <property type="match status" value="1"/>
</dbReference>
<proteinExistence type="predicted"/>
<accession>A0A4Y7QER4</accession>
<evidence type="ECO:0000256" key="1">
    <source>
        <dbReference type="SAM" id="MobiDB-lite"/>
    </source>
</evidence>
<evidence type="ECO:0000313" key="3">
    <source>
        <dbReference type="EMBL" id="TDL25360.1"/>
    </source>
</evidence>